<organism evidence="2 3">
    <name type="scientific">Cronartium quercuum f. sp. fusiforme G11</name>
    <dbReference type="NCBI Taxonomy" id="708437"/>
    <lineage>
        <taxon>Eukaryota</taxon>
        <taxon>Fungi</taxon>
        <taxon>Dikarya</taxon>
        <taxon>Basidiomycota</taxon>
        <taxon>Pucciniomycotina</taxon>
        <taxon>Pucciniomycetes</taxon>
        <taxon>Pucciniales</taxon>
        <taxon>Coleosporiaceae</taxon>
        <taxon>Cronartium</taxon>
    </lineage>
</organism>
<keyword evidence="3" id="KW-1185">Reference proteome</keyword>
<keyword evidence="1" id="KW-0812">Transmembrane</keyword>
<dbReference type="OrthoDB" id="5327148at2759"/>
<comment type="caution">
    <text evidence="2">The sequence shown here is derived from an EMBL/GenBank/DDBJ whole genome shotgun (WGS) entry which is preliminary data.</text>
</comment>
<keyword evidence="1" id="KW-1133">Transmembrane helix</keyword>
<dbReference type="EMBL" id="MU167233">
    <property type="protein sequence ID" value="KAG0148792.1"/>
    <property type="molecule type" value="Genomic_DNA"/>
</dbReference>
<name>A0A9P6TDX1_9BASI</name>
<feature type="transmembrane region" description="Helical" evidence="1">
    <location>
        <begin position="82"/>
        <end position="104"/>
    </location>
</feature>
<feature type="non-terminal residue" evidence="2">
    <location>
        <position position="212"/>
    </location>
</feature>
<evidence type="ECO:0000313" key="2">
    <source>
        <dbReference type="EMBL" id="KAG0148792.1"/>
    </source>
</evidence>
<keyword evidence="1" id="KW-0472">Membrane</keyword>
<gene>
    <name evidence="2" type="ORF">CROQUDRAFT_11607</name>
</gene>
<evidence type="ECO:0000313" key="3">
    <source>
        <dbReference type="Proteomes" id="UP000886653"/>
    </source>
</evidence>
<feature type="transmembrane region" description="Helical" evidence="1">
    <location>
        <begin position="155"/>
        <end position="174"/>
    </location>
</feature>
<sequence length="212" mass="23296">IAIEIYLIVINIRHVHWASLKTGVEPSLNQFMVSNSTSSSTSNNSTASFSRTKLLASQPLNSSSNLEPDSDYFTGTFVPRSAGGIIFVTLEQVFNIIILILCFLSELSPPHIPEFFEYFFPPLGQSFGVGVLGGLEVYVASILLSHKLDIPSRVAAWILFVIGAFNILLGIIFGPRIRAKRSLLDAGTNYAKKVTHLDDVETGFEFARKGKK</sequence>
<feature type="transmembrane region" description="Helical" evidence="1">
    <location>
        <begin position="116"/>
        <end position="135"/>
    </location>
</feature>
<accession>A0A9P6TDX1</accession>
<feature type="non-terminal residue" evidence="2">
    <location>
        <position position="1"/>
    </location>
</feature>
<reference evidence="2" key="1">
    <citation type="submission" date="2013-11" db="EMBL/GenBank/DDBJ databases">
        <title>Genome sequence of the fusiform rust pathogen reveals effectors for host alternation and coevolution with pine.</title>
        <authorList>
            <consortium name="DOE Joint Genome Institute"/>
            <person name="Smith K."/>
            <person name="Pendleton A."/>
            <person name="Kubisiak T."/>
            <person name="Anderson C."/>
            <person name="Salamov A."/>
            <person name="Aerts A."/>
            <person name="Riley R."/>
            <person name="Clum A."/>
            <person name="Lindquist E."/>
            <person name="Ence D."/>
            <person name="Campbell M."/>
            <person name="Kronenberg Z."/>
            <person name="Feau N."/>
            <person name="Dhillon B."/>
            <person name="Hamelin R."/>
            <person name="Burleigh J."/>
            <person name="Smith J."/>
            <person name="Yandell M."/>
            <person name="Nelson C."/>
            <person name="Grigoriev I."/>
            <person name="Davis J."/>
        </authorList>
    </citation>
    <scope>NUCLEOTIDE SEQUENCE</scope>
    <source>
        <strain evidence="2">G11</strain>
    </source>
</reference>
<proteinExistence type="predicted"/>
<evidence type="ECO:0000256" key="1">
    <source>
        <dbReference type="SAM" id="Phobius"/>
    </source>
</evidence>
<protein>
    <submittedName>
        <fullName evidence="2">Uncharacterized protein</fullName>
    </submittedName>
</protein>
<dbReference type="AlphaFoldDB" id="A0A9P6TDX1"/>
<dbReference type="Proteomes" id="UP000886653">
    <property type="component" value="Unassembled WGS sequence"/>
</dbReference>